<evidence type="ECO:0000313" key="5">
    <source>
        <dbReference type="Proteomes" id="UP000695000"/>
    </source>
</evidence>
<dbReference type="Pfam" id="PF05903">
    <property type="entry name" value="Peptidase_C97"/>
    <property type="match status" value="1"/>
</dbReference>
<comment type="similarity">
    <text evidence="1">Belongs to the DeSI family.</text>
</comment>
<evidence type="ECO:0000259" key="4">
    <source>
        <dbReference type="Pfam" id="PF05903"/>
    </source>
</evidence>
<proteinExistence type="inferred from homology"/>
<dbReference type="Gene3D" id="3.90.1720.30">
    <property type="entry name" value="PPPDE domains"/>
    <property type="match status" value="1"/>
</dbReference>
<name>A0ABM1MCW9_NICVS</name>
<keyword evidence="3" id="KW-0378">Hydrolase</keyword>
<dbReference type="Proteomes" id="UP000695000">
    <property type="component" value="Unplaced"/>
</dbReference>
<dbReference type="InterPro" id="IPR008580">
    <property type="entry name" value="PPPDE_dom"/>
</dbReference>
<feature type="domain" description="PPPDE" evidence="4">
    <location>
        <begin position="33"/>
        <end position="149"/>
    </location>
</feature>
<evidence type="ECO:0000256" key="3">
    <source>
        <dbReference type="ARBA" id="ARBA00022801"/>
    </source>
</evidence>
<protein>
    <submittedName>
        <fullName evidence="6">Uncharacterized protein LOC108559599</fullName>
    </submittedName>
</protein>
<organism evidence="5 6">
    <name type="scientific">Nicrophorus vespilloides</name>
    <name type="common">Boreal carrion beetle</name>
    <dbReference type="NCBI Taxonomy" id="110193"/>
    <lineage>
        <taxon>Eukaryota</taxon>
        <taxon>Metazoa</taxon>
        <taxon>Ecdysozoa</taxon>
        <taxon>Arthropoda</taxon>
        <taxon>Hexapoda</taxon>
        <taxon>Insecta</taxon>
        <taxon>Pterygota</taxon>
        <taxon>Neoptera</taxon>
        <taxon>Endopterygota</taxon>
        <taxon>Coleoptera</taxon>
        <taxon>Polyphaga</taxon>
        <taxon>Staphyliniformia</taxon>
        <taxon>Silphidae</taxon>
        <taxon>Nicrophorinae</taxon>
        <taxon>Nicrophorus</taxon>
    </lineage>
</organism>
<dbReference type="InterPro" id="IPR042266">
    <property type="entry name" value="PPPDE_sf"/>
</dbReference>
<dbReference type="GeneID" id="108559599"/>
<keyword evidence="2" id="KW-0645">Protease</keyword>
<reference evidence="6" key="1">
    <citation type="submission" date="2025-08" db="UniProtKB">
        <authorList>
            <consortium name="RefSeq"/>
        </authorList>
    </citation>
    <scope>IDENTIFICATION</scope>
    <source>
        <tissue evidence="6">Whole Larva</tissue>
    </source>
</reference>
<evidence type="ECO:0000256" key="2">
    <source>
        <dbReference type="ARBA" id="ARBA00022670"/>
    </source>
</evidence>
<sequence length="160" mass="18758">METSKRASVFFLMHNTLQSVIATTYLGRLFRFTGHGGTHWAVLVKFEDDDFFYICEIYRNLEPKESGLINWRCEKITAEEIQRATKGNSIEYLGNCYLTLKELRKHCRDISANMKYNILTNNCQHWCKNLIQKLNFFSKPASVFSFMTNAIMVGIRMFSR</sequence>
<accession>A0ABM1MCW9</accession>
<evidence type="ECO:0000313" key="6">
    <source>
        <dbReference type="RefSeq" id="XP_017772419.1"/>
    </source>
</evidence>
<evidence type="ECO:0000256" key="1">
    <source>
        <dbReference type="ARBA" id="ARBA00008140"/>
    </source>
</evidence>
<keyword evidence="5" id="KW-1185">Reference proteome</keyword>
<dbReference type="RefSeq" id="XP_017772419.1">
    <property type="nucleotide sequence ID" value="XM_017916930.1"/>
</dbReference>
<gene>
    <name evidence="6" type="primary">LOC108559599</name>
</gene>